<reference evidence="1" key="2">
    <citation type="journal article" date="2015" name="Fish Shellfish Immunol.">
        <title>Early steps in the European eel (Anguilla anguilla)-Vibrio vulnificus interaction in the gills: Role of the RtxA13 toxin.</title>
        <authorList>
            <person name="Callol A."/>
            <person name="Pajuelo D."/>
            <person name="Ebbesson L."/>
            <person name="Teles M."/>
            <person name="MacKenzie S."/>
            <person name="Amaro C."/>
        </authorList>
    </citation>
    <scope>NUCLEOTIDE SEQUENCE</scope>
</reference>
<proteinExistence type="predicted"/>
<sequence>MAEEHTLFPKRYQIIVYQINKH</sequence>
<protein>
    <submittedName>
        <fullName evidence="1">Uncharacterized protein</fullName>
    </submittedName>
</protein>
<dbReference type="EMBL" id="GBXM01047991">
    <property type="protein sequence ID" value="JAH60586.1"/>
    <property type="molecule type" value="Transcribed_RNA"/>
</dbReference>
<name>A0A0E9U448_ANGAN</name>
<accession>A0A0E9U448</accession>
<dbReference type="AlphaFoldDB" id="A0A0E9U448"/>
<evidence type="ECO:0000313" key="1">
    <source>
        <dbReference type="EMBL" id="JAH60586.1"/>
    </source>
</evidence>
<reference evidence="1" key="1">
    <citation type="submission" date="2014-11" db="EMBL/GenBank/DDBJ databases">
        <authorList>
            <person name="Amaro Gonzalez C."/>
        </authorList>
    </citation>
    <scope>NUCLEOTIDE SEQUENCE</scope>
</reference>
<organism evidence="1">
    <name type="scientific">Anguilla anguilla</name>
    <name type="common">European freshwater eel</name>
    <name type="synonym">Muraena anguilla</name>
    <dbReference type="NCBI Taxonomy" id="7936"/>
    <lineage>
        <taxon>Eukaryota</taxon>
        <taxon>Metazoa</taxon>
        <taxon>Chordata</taxon>
        <taxon>Craniata</taxon>
        <taxon>Vertebrata</taxon>
        <taxon>Euteleostomi</taxon>
        <taxon>Actinopterygii</taxon>
        <taxon>Neopterygii</taxon>
        <taxon>Teleostei</taxon>
        <taxon>Anguilliformes</taxon>
        <taxon>Anguillidae</taxon>
        <taxon>Anguilla</taxon>
    </lineage>
</organism>